<protein>
    <submittedName>
        <fullName evidence="1">Unnamed protein product</fullName>
    </submittedName>
</protein>
<proteinExistence type="predicted"/>
<organism evidence="1 2">
    <name type="scientific">Ambrosiozyma monospora</name>
    <name type="common">Yeast</name>
    <name type="synonym">Endomycopsis monosporus</name>
    <dbReference type="NCBI Taxonomy" id="43982"/>
    <lineage>
        <taxon>Eukaryota</taxon>
        <taxon>Fungi</taxon>
        <taxon>Dikarya</taxon>
        <taxon>Ascomycota</taxon>
        <taxon>Saccharomycotina</taxon>
        <taxon>Pichiomycetes</taxon>
        <taxon>Pichiales</taxon>
        <taxon>Pichiaceae</taxon>
        <taxon>Ambrosiozyma</taxon>
    </lineage>
</organism>
<dbReference type="EMBL" id="BSXS01000003">
    <property type="protein sequence ID" value="GME70186.1"/>
    <property type="molecule type" value="Genomic_DNA"/>
</dbReference>
<dbReference type="Proteomes" id="UP001165064">
    <property type="component" value="Unassembled WGS sequence"/>
</dbReference>
<sequence length="390" mass="43327">MIIGSFTINTLSAISQETAKKTVLKCLKLSNSSPPMFIKQQRLNERLINTVAESKSLVSVFDGAQLTDMLPKDNTTMSTPAKRTRVTDGERVSSSATLATTAKPLEALNDSEIMVPTRSTLDLASVKPEPSIRSKSKGKPKKKTVSKLPDVVGNLKYNDLKSYMNYARQSSLSTNSTVFQGNFYEMTFLEFLRRNFKVSRLIHQGGKNDKGIDISANWDPIANFETTEIENGKVMQPVEGGNRKVKPIVLKKGKQSKNVKLFVQCKCWTKSRIDAKMIREINGTLHNGNTGAARGGGPKPGSGNFLMVVTPTGFTRQGQIDFDSSLLPLVFIKFSKNELKKGKKDVYDLNNYKFGKFESFYCNPMANALLKGLDWTHFMNLLAVKQKLVS</sequence>
<comment type="caution">
    <text evidence="1">The sequence shown here is derived from an EMBL/GenBank/DDBJ whole genome shotgun (WGS) entry which is preliminary data.</text>
</comment>
<name>A0ACB5SR50_AMBMO</name>
<evidence type="ECO:0000313" key="1">
    <source>
        <dbReference type="EMBL" id="GME70186.1"/>
    </source>
</evidence>
<gene>
    <name evidence="1" type="ORF">Amon02_000008100</name>
</gene>
<evidence type="ECO:0000313" key="2">
    <source>
        <dbReference type="Proteomes" id="UP001165064"/>
    </source>
</evidence>
<keyword evidence="2" id="KW-1185">Reference proteome</keyword>
<reference evidence="1" key="1">
    <citation type="submission" date="2023-04" db="EMBL/GenBank/DDBJ databases">
        <title>Ambrosiozyma monospora NBRC 10751.</title>
        <authorList>
            <person name="Ichikawa N."/>
            <person name="Sato H."/>
            <person name="Tonouchi N."/>
        </authorList>
    </citation>
    <scope>NUCLEOTIDE SEQUENCE</scope>
    <source>
        <strain evidence="1">NBRC 10751</strain>
    </source>
</reference>
<accession>A0ACB5SR50</accession>